<dbReference type="PANTHER" id="PTHR22891">
    <property type="entry name" value="EUKARYOTIC TRANSLATION INITIATION FACTOR 2C"/>
    <property type="match status" value="1"/>
</dbReference>
<dbReference type="Pfam" id="PF02171">
    <property type="entry name" value="Piwi"/>
    <property type="match status" value="1"/>
</dbReference>
<comment type="caution">
    <text evidence="2">The sequence shown here is derived from an EMBL/GenBank/DDBJ whole genome shotgun (WGS) entry which is preliminary data.</text>
</comment>
<dbReference type="AlphaFoldDB" id="A0AAN7ZGU7"/>
<feature type="domain" description="Piwi" evidence="1">
    <location>
        <begin position="358"/>
        <end position="627"/>
    </location>
</feature>
<protein>
    <recommendedName>
        <fullName evidence="1">Piwi domain-containing protein</fullName>
    </recommendedName>
</protein>
<name>A0AAN7ZGU7_9COLE</name>
<organism evidence="2 3">
    <name type="scientific">Pyrocoelia pectoralis</name>
    <dbReference type="NCBI Taxonomy" id="417401"/>
    <lineage>
        <taxon>Eukaryota</taxon>
        <taxon>Metazoa</taxon>
        <taxon>Ecdysozoa</taxon>
        <taxon>Arthropoda</taxon>
        <taxon>Hexapoda</taxon>
        <taxon>Insecta</taxon>
        <taxon>Pterygota</taxon>
        <taxon>Neoptera</taxon>
        <taxon>Endopterygota</taxon>
        <taxon>Coleoptera</taxon>
        <taxon>Polyphaga</taxon>
        <taxon>Elateriformia</taxon>
        <taxon>Elateroidea</taxon>
        <taxon>Lampyridae</taxon>
        <taxon>Lampyrinae</taxon>
        <taxon>Pyrocoelia</taxon>
    </lineage>
</organism>
<dbReference type="EMBL" id="JAVRBK010000008">
    <property type="protein sequence ID" value="KAK5640056.1"/>
    <property type="molecule type" value="Genomic_DNA"/>
</dbReference>
<keyword evidence="3" id="KW-1185">Reference proteome</keyword>
<dbReference type="InterPro" id="IPR036397">
    <property type="entry name" value="RNaseH_sf"/>
</dbReference>
<evidence type="ECO:0000313" key="3">
    <source>
        <dbReference type="Proteomes" id="UP001329430"/>
    </source>
</evidence>
<dbReference type="SMART" id="SM00950">
    <property type="entry name" value="Piwi"/>
    <property type="match status" value="1"/>
</dbReference>
<sequence>MHNSPNTFATINAFTVNSNNVFEYTASFSANLDLPAKVTFLKRYFSSVGCPYIQNNNVVYTLETLSGKNLSITLHNRKLQSDVLMTMRFVRRRKLDVALVGKFMENICDLISIPEVRNNVAQTTIVPKFVYSVHNGHNILICIDSCYYEVQPENINDVICRYKKLRKGYCESALNFFLNKSYIYCDIDGKIYRHESIDWETDSVVLRPFRVSVTFDHLHFAKLVPSFNESSTLLRDNLKKLITNKIFGLNVTECTKVSACLLPQEIVTFADGVSYTCTSWNEQMRNNEVLSPVELWCWVMIYEAKDEHFARKCVKIMQEIQENTGIRIGGPLYLPIKGDTKADYVNVLSAIETKEVQLIVVLVNESLNKPKNLIKRMCFVKYPIPCHIIRAKNVQYDEIYDETLRINAKLGASLWSVSLPRFKMICGIDTYVGFDRKTPPACSLVANLGDDTVQWYSKVAFCEGDSFRRYIKEWFVDIVQKYKELNGYPPTEVIVYHTNNGLPTQEIDTIYKELRLDPIALTIILVSGTKIKIFENKEIVLPGSIFNNVINTNFLNFALMSSATCGSVPATLHYTILKHNGNTSLDVLQQLTYKLCYIYYKKMEVSEMPAPCIYARKLSKLVTEKIFAIPSCNLDMYLYYM</sequence>
<gene>
    <name evidence="2" type="ORF">RI129_010867</name>
</gene>
<dbReference type="SUPFAM" id="SSF53098">
    <property type="entry name" value="Ribonuclease H-like"/>
    <property type="match status" value="1"/>
</dbReference>
<dbReference type="GO" id="GO:0003676">
    <property type="term" value="F:nucleic acid binding"/>
    <property type="evidence" value="ECO:0007669"/>
    <property type="project" value="InterPro"/>
</dbReference>
<evidence type="ECO:0000259" key="1">
    <source>
        <dbReference type="PROSITE" id="PS50822"/>
    </source>
</evidence>
<dbReference type="Proteomes" id="UP001329430">
    <property type="component" value="Chromosome 8"/>
</dbReference>
<dbReference type="Gene3D" id="3.40.50.2300">
    <property type="match status" value="1"/>
</dbReference>
<dbReference type="InterPro" id="IPR012337">
    <property type="entry name" value="RNaseH-like_sf"/>
</dbReference>
<accession>A0AAN7ZGU7</accession>
<dbReference type="PROSITE" id="PS50822">
    <property type="entry name" value="PIWI"/>
    <property type="match status" value="1"/>
</dbReference>
<dbReference type="Gene3D" id="3.30.420.10">
    <property type="entry name" value="Ribonuclease H-like superfamily/Ribonuclease H"/>
    <property type="match status" value="1"/>
</dbReference>
<dbReference type="InterPro" id="IPR003165">
    <property type="entry name" value="Piwi"/>
</dbReference>
<evidence type="ECO:0000313" key="2">
    <source>
        <dbReference type="EMBL" id="KAK5640056.1"/>
    </source>
</evidence>
<proteinExistence type="predicted"/>
<reference evidence="2 3" key="1">
    <citation type="journal article" date="2024" name="Insects">
        <title>An Improved Chromosome-Level Genome Assembly of the Firefly Pyrocoelia pectoralis.</title>
        <authorList>
            <person name="Fu X."/>
            <person name="Meyer-Rochow V.B."/>
            <person name="Ballantyne L."/>
            <person name="Zhu X."/>
        </authorList>
    </citation>
    <scope>NUCLEOTIDE SEQUENCE [LARGE SCALE GENOMIC DNA]</scope>
    <source>
        <strain evidence="2">XCY_ONT2</strain>
    </source>
</reference>